<dbReference type="InterPro" id="IPR032466">
    <property type="entry name" value="Metal_Hydrolase"/>
</dbReference>
<dbReference type="EMBL" id="CP016768">
    <property type="protein sequence ID" value="ASY09116.1"/>
    <property type="molecule type" value="Genomic_DNA"/>
</dbReference>
<gene>
    <name evidence="3" type="ORF">B1s21122_01945</name>
</gene>
<dbReference type="OrthoDB" id="5450317at2"/>
<feature type="domain" description="Amidohydrolase-related" evidence="2">
    <location>
        <begin position="3"/>
        <end position="279"/>
    </location>
</feature>
<dbReference type="Gene3D" id="3.20.20.140">
    <property type="entry name" value="Metal-dependent hydrolases"/>
    <property type="match status" value="1"/>
</dbReference>
<dbReference type="KEGG" id="abam:B1s21122_01945"/>
<name>A0A249JX82_9ACTN</name>
<dbReference type="InterPro" id="IPR006680">
    <property type="entry name" value="Amidohydro-rel"/>
</dbReference>
<dbReference type="Pfam" id="PF04909">
    <property type="entry name" value="Amidohydro_2"/>
    <property type="match status" value="1"/>
</dbReference>
<evidence type="ECO:0000313" key="4">
    <source>
        <dbReference type="Proteomes" id="UP000217153"/>
    </source>
</evidence>
<dbReference type="InterPro" id="IPR052350">
    <property type="entry name" value="Metallo-dep_Lactonases"/>
</dbReference>
<dbReference type="PANTHER" id="PTHR43569:SF2">
    <property type="entry name" value="AMIDOHYDROLASE-RELATED DOMAIN-CONTAINING PROTEIN"/>
    <property type="match status" value="1"/>
</dbReference>
<dbReference type="PANTHER" id="PTHR43569">
    <property type="entry name" value="AMIDOHYDROLASE"/>
    <property type="match status" value="1"/>
</dbReference>
<protein>
    <submittedName>
        <fullName evidence="3">L-fuconolactonase</fullName>
    </submittedName>
</protein>
<evidence type="ECO:0000313" key="3">
    <source>
        <dbReference type="EMBL" id="ASY09116.1"/>
    </source>
</evidence>
<keyword evidence="4" id="KW-1185">Reference proteome</keyword>
<dbReference type="AlphaFoldDB" id="A0A249JX82"/>
<dbReference type="GO" id="GO:0016787">
    <property type="term" value="F:hydrolase activity"/>
    <property type="evidence" value="ECO:0007669"/>
    <property type="project" value="InterPro"/>
</dbReference>
<reference evidence="4" key="1">
    <citation type="submission" date="2016-10" db="EMBL/GenBank/DDBJ databases">
        <title>High microdiversification within the ubiquitous acI lineage of Actinobacteria.</title>
        <authorList>
            <person name="Neuenschwander S.M."/>
            <person name="Salcher M."/>
            <person name="Ghai R."/>
            <person name="Pernthaler J."/>
        </authorList>
    </citation>
    <scope>NUCLEOTIDE SEQUENCE [LARGE SCALE GENOMIC DNA]</scope>
</reference>
<proteinExistence type="inferred from homology"/>
<dbReference type="SUPFAM" id="SSF51556">
    <property type="entry name" value="Metallo-dependent hydrolases"/>
    <property type="match status" value="1"/>
</dbReference>
<sequence>MRIDSHHHVWDLSVREQGWMVGEALNPIKKNFSINDLRQAITGCGIDKTVVVQTVTNYDETPELLELADTDDLVAGVVGFLKIDAEDAIAHLDSYQPLRGFKYLVGIRDIAHDYEDVKYLSKPQVIKNVQELGKRGLVYDLLTKTPHMRAAIDLVKACPNTMFVLDHISKPYIAKADMQPWTDQITELASFENVVVKVSGLFTEADWKNWKKEDFWPYLEHITKSFTPNRMMFGSDWPVCLLAATYKQSIDLVEEFTSKFSESENNAFWAGTANKAYGLNLI</sequence>
<organism evidence="3 4">
    <name type="scientific">Candidatus Nanopelagicus limnae</name>
    <dbReference type="NCBI Taxonomy" id="1884634"/>
    <lineage>
        <taxon>Bacteria</taxon>
        <taxon>Bacillati</taxon>
        <taxon>Actinomycetota</taxon>
        <taxon>Actinomycetes</taxon>
        <taxon>Candidatus Nanopelagicales</taxon>
        <taxon>Candidatus Nanopelagicaceae</taxon>
        <taxon>Candidatus Nanopelagicus</taxon>
    </lineage>
</organism>
<evidence type="ECO:0000259" key="2">
    <source>
        <dbReference type="Pfam" id="PF04909"/>
    </source>
</evidence>
<dbReference type="Proteomes" id="UP000217153">
    <property type="component" value="Chromosome"/>
</dbReference>
<accession>A0A249JX82</accession>
<evidence type="ECO:0000256" key="1">
    <source>
        <dbReference type="ARBA" id="ARBA00038310"/>
    </source>
</evidence>
<comment type="similarity">
    <text evidence="1">Belongs to the metallo-dependent hydrolases superfamily.</text>
</comment>
<dbReference type="RefSeq" id="WP_095680420.1">
    <property type="nucleotide sequence ID" value="NZ_CP016768.2"/>
</dbReference>